<keyword evidence="5" id="KW-0255">Endonuclease</keyword>
<feature type="compositionally biased region" description="Polar residues" evidence="9">
    <location>
        <begin position="117"/>
        <end position="139"/>
    </location>
</feature>
<dbReference type="EMBL" id="BKCJ010006415">
    <property type="protein sequence ID" value="GEU72028.1"/>
    <property type="molecule type" value="Genomic_DNA"/>
</dbReference>
<accession>A0A6L2MDS0</accession>
<keyword evidence="3" id="KW-0548">Nucleotidyltransferase</keyword>
<keyword evidence="6" id="KW-0378">Hydrolase</keyword>
<feature type="domain" description="Reverse transcriptase" evidence="10">
    <location>
        <begin position="607"/>
        <end position="686"/>
    </location>
</feature>
<protein>
    <submittedName>
        <fullName evidence="12">Ty3/gypsy retrotransposon protein</fullName>
    </submittedName>
</protein>
<evidence type="ECO:0000256" key="9">
    <source>
        <dbReference type="SAM" id="MobiDB-lite"/>
    </source>
</evidence>
<dbReference type="GO" id="GO:0003964">
    <property type="term" value="F:RNA-directed DNA polymerase activity"/>
    <property type="evidence" value="ECO:0007669"/>
    <property type="project" value="UniProtKB-KW"/>
</dbReference>
<dbReference type="CDD" id="cd01647">
    <property type="entry name" value="RT_LTR"/>
    <property type="match status" value="1"/>
</dbReference>
<dbReference type="AlphaFoldDB" id="A0A6L2MDS0"/>
<evidence type="ECO:0000256" key="3">
    <source>
        <dbReference type="ARBA" id="ARBA00022695"/>
    </source>
</evidence>
<evidence type="ECO:0000256" key="8">
    <source>
        <dbReference type="SAM" id="Coils"/>
    </source>
</evidence>
<keyword evidence="7" id="KW-0695">RNA-directed DNA polymerase</keyword>
<organism evidence="12">
    <name type="scientific">Tanacetum cinerariifolium</name>
    <name type="common">Dalmatian daisy</name>
    <name type="synonym">Chrysanthemum cinerariifolium</name>
    <dbReference type="NCBI Taxonomy" id="118510"/>
    <lineage>
        <taxon>Eukaryota</taxon>
        <taxon>Viridiplantae</taxon>
        <taxon>Streptophyta</taxon>
        <taxon>Embryophyta</taxon>
        <taxon>Tracheophyta</taxon>
        <taxon>Spermatophyta</taxon>
        <taxon>Magnoliopsida</taxon>
        <taxon>eudicotyledons</taxon>
        <taxon>Gunneridae</taxon>
        <taxon>Pentapetalae</taxon>
        <taxon>asterids</taxon>
        <taxon>campanulids</taxon>
        <taxon>Asterales</taxon>
        <taxon>Asteraceae</taxon>
        <taxon>Asteroideae</taxon>
        <taxon>Anthemideae</taxon>
        <taxon>Anthemidinae</taxon>
        <taxon>Tanacetum</taxon>
    </lineage>
</organism>
<evidence type="ECO:0000256" key="2">
    <source>
        <dbReference type="ARBA" id="ARBA00022679"/>
    </source>
</evidence>
<dbReference type="InterPro" id="IPR043128">
    <property type="entry name" value="Rev_trsase/Diguanyl_cyclase"/>
</dbReference>
<keyword evidence="2" id="KW-0808">Transferase</keyword>
<name>A0A6L2MDS0_TANCI</name>
<sequence length="1114" mass="127737">MVSENNREIHLDYLKHLKKSVETLREIVEEARVERPLDRSLEFAFHYTKHSQELLEYVIDTCSKYFNKRDKQQATTSFNRKMQVTFEEQCETSNNNTQKHVEQLNIQKNNVPVIPSTGVNSCTDTSGSKPRSNTKNNMISPAKRVNKKKVEEHPRTNKSSLKKANRVDSNISFKHIVINLYSYSVCKTCDKCFISANHDMCVVNYLNFVNASPYVKNVVRKVEKYDEIKRKNLLIANNNLTAACLSNEVFYIATNSKLTVTRFTEMHDAHTVVQARYLELEAELSKLNDKIKKDDHNDLVKRFSNLEETRVVLDEEQLMFIAGGQDNDVDENVDEPPIQDLALNVDNVFQDDECDAFDSDVDEAPTAQTMFMANLSFTDPVYDEADPSYDSDILSEAHDHDNYQDAIYVHHEVHDMHDDVQLNYVVDSDAEYTAQTKVVDASLTAELARYKEQVKLCERRAKFELNERHGHFDVSHVVDELGKPDIEYLHIIPNVFCISVMIDDSVDVFCYEDRAGKPLRRENAKPLPTNEVGKVIPTWMENQSNLQSELQQLLDSFDDVFDNPTHLPPKKILDHSIALKEGSNPINLRVCRYGPVQKNAIEDMVKKMLDNDIIRESQNELQGACLFSKLDLKSGYHQVRMHDSDIPKTAFRTHNGLYEFIVMPFGLSNAPALFQNLMNSIFRKHLRKVKADPQKVEGMVQWPIPKNVKGLRGFLGLTGYYRRFVKDYGKLAKPLTESLKKGSFSWSTEATFAFEKLKLAMYSTPVLALPDFNAPFMIETDASGRGIGAVLSQYKHPIAYFSKALGPRHFQLSTYEKELIAIVAAIQKWKKYLLIKPFVIKTDHQALKHILEQKECNPTLQKWLSKLIGLQYSVLYQQGKENVVVDALSRKDFFDAACWATSSVQTEWKNRIHRSVVVDGKLQGIIAGLKEFPDVSSAYSVQDEVLYKKGKTVETFQIVLLEGYASHVDFITGLPKSQGYYVIYVVVDNLTLQEREATVQLLKDNLLKAQNKMKMQADKHRSERVFQSHGNHFVSSALPAVSDSGHFIPLPLNILDKRMVKRTMLLWQKYWSIGQTLRKQIVFGKKSRNCNNFLHLMSGLVTSLRTRLFSWEGH</sequence>
<keyword evidence="4" id="KW-0540">Nuclease</keyword>
<gene>
    <name evidence="12" type="ORF">Tci_044006</name>
</gene>
<evidence type="ECO:0000256" key="5">
    <source>
        <dbReference type="ARBA" id="ARBA00022759"/>
    </source>
</evidence>
<dbReference type="PANTHER" id="PTHR37984:SF5">
    <property type="entry name" value="PROTEIN NYNRIN-LIKE"/>
    <property type="match status" value="1"/>
</dbReference>
<dbReference type="GO" id="GO:0004519">
    <property type="term" value="F:endonuclease activity"/>
    <property type="evidence" value="ECO:0007669"/>
    <property type="project" value="UniProtKB-KW"/>
</dbReference>
<comment type="caution">
    <text evidence="12">The sequence shown here is derived from an EMBL/GenBank/DDBJ whole genome shotgun (WGS) entry which is preliminary data.</text>
</comment>
<dbReference type="Pfam" id="PF17917">
    <property type="entry name" value="RT_RNaseH"/>
    <property type="match status" value="1"/>
</dbReference>
<dbReference type="GO" id="GO:0008233">
    <property type="term" value="F:peptidase activity"/>
    <property type="evidence" value="ECO:0007669"/>
    <property type="project" value="UniProtKB-KW"/>
</dbReference>
<dbReference type="FunFam" id="3.10.10.10:FF:000007">
    <property type="entry name" value="Retrovirus-related Pol polyprotein from transposon 17.6-like Protein"/>
    <property type="match status" value="1"/>
</dbReference>
<dbReference type="InterPro" id="IPR041373">
    <property type="entry name" value="RT_RNaseH"/>
</dbReference>
<dbReference type="PANTHER" id="PTHR37984">
    <property type="entry name" value="PROTEIN CBG26694"/>
    <property type="match status" value="1"/>
</dbReference>
<feature type="coiled-coil region" evidence="8">
    <location>
        <begin position="992"/>
        <end position="1019"/>
    </location>
</feature>
<evidence type="ECO:0000259" key="10">
    <source>
        <dbReference type="Pfam" id="PF00078"/>
    </source>
</evidence>
<evidence type="ECO:0000256" key="4">
    <source>
        <dbReference type="ARBA" id="ARBA00022722"/>
    </source>
</evidence>
<dbReference type="Gene3D" id="3.10.10.10">
    <property type="entry name" value="HIV Type 1 Reverse Transcriptase, subunit A, domain 1"/>
    <property type="match status" value="1"/>
</dbReference>
<dbReference type="GO" id="GO:0006508">
    <property type="term" value="P:proteolysis"/>
    <property type="evidence" value="ECO:0007669"/>
    <property type="project" value="UniProtKB-KW"/>
</dbReference>
<evidence type="ECO:0000259" key="11">
    <source>
        <dbReference type="Pfam" id="PF17917"/>
    </source>
</evidence>
<dbReference type="InterPro" id="IPR000477">
    <property type="entry name" value="RT_dom"/>
</dbReference>
<evidence type="ECO:0000313" key="12">
    <source>
        <dbReference type="EMBL" id="GEU72028.1"/>
    </source>
</evidence>
<evidence type="ECO:0000256" key="1">
    <source>
        <dbReference type="ARBA" id="ARBA00022670"/>
    </source>
</evidence>
<dbReference type="SUPFAM" id="SSF56672">
    <property type="entry name" value="DNA/RNA polymerases"/>
    <property type="match status" value="1"/>
</dbReference>
<feature type="coiled-coil region" evidence="8">
    <location>
        <begin position="270"/>
        <end position="297"/>
    </location>
</feature>
<keyword evidence="8" id="KW-0175">Coiled coil</keyword>
<dbReference type="FunFam" id="3.30.70.270:FF:000020">
    <property type="entry name" value="Transposon Tf2-6 polyprotein-like Protein"/>
    <property type="match status" value="1"/>
</dbReference>
<dbReference type="InterPro" id="IPR043502">
    <property type="entry name" value="DNA/RNA_pol_sf"/>
</dbReference>
<dbReference type="CDD" id="cd09274">
    <property type="entry name" value="RNase_HI_RT_Ty3"/>
    <property type="match status" value="1"/>
</dbReference>
<proteinExistence type="predicted"/>
<evidence type="ECO:0000256" key="6">
    <source>
        <dbReference type="ARBA" id="ARBA00022801"/>
    </source>
</evidence>
<feature type="region of interest" description="Disordered" evidence="9">
    <location>
        <begin position="117"/>
        <end position="163"/>
    </location>
</feature>
<dbReference type="Pfam" id="PF00078">
    <property type="entry name" value="RVT_1"/>
    <property type="match status" value="1"/>
</dbReference>
<feature type="domain" description="Reverse transcriptase RNase H-like" evidence="11">
    <location>
        <begin position="771"/>
        <end position="867"/>
    </location>
</feature>
<reference evidence="12" key="1">
    <citation type="journal article" date="2019" name="Sci. Rep.">
        <title>Draft genome of Tanacetum cinerariifolium, the natural source of mosquito coil.</title>
        <authorList>
            <person name="Yamashiro T."/>
            <person name="Shiraishi A."/>
            <person name="Satake H."/>
            <person name="Nakayama K."/>
        </authorList>
    </citation>
    <scope>NUCLEOTIDE SEQUENCE</scope>
</reference>
<dbReference type="Gene3D" id="3.30.70.270">
    <property type="match status" value="2"/>
</dbReference>
<keyword evidence="1" id="KW-0645">Protease</keyword>
<dbReference type="InterPro" id="IPR050951">
    <property type="entry name" value="Retrovirus_Pol_polyprotein"/>
</dbReference>
<evidence type="ECO:0000256" key="7">
    <source>
        <dbReference type="ARBA" id="ARBA00022918"/>
    </source>
</evidence>